<dbReference type="GO" id="GO:0022857">
    <property type="term" value="F:transmembrane transporter activity"/>
    <property type="evidence" value="ECO:0007669"/>
    <property type="project" value="InterPro"/>
</dbReference>
<feature type="transmembrane region" description="Helical" evidence="6">
    <location>
        <begin position="92"/>
        <end position="113"/>
    </location>
</feature>
<dbReference type="GO" id="GO:0005886">
    <property type="term" value="C:plasma membrane"/>
    <property type="evidence" value="ECO:0007669"/>
    <property type="project" value="UniProtKB-SubCell"/>
</dbReference>
<evidence type="ECO:0000256" key="5">
    <source>
        <dbReference type="ARBA" id="ARBA00023136"/>
    </source>
</evidence>
<dbReference type="PANTHER" id="PTHR30561">
    <property type="entry name" value="SMR FAMILY PROTON-DEPENDENT DRUG EFFLUX TRANSPORTER SUGE"/>
    <property type="match status" value="1"/>
</dbReference>
<evidence type="ECO:0000256" key="6">
    <source>
        <dbReference type="SAM" id="Phobius"/>
    </source>
</evidence>
<comment type="caution">
    <text evidence="7">The sequence shown here is derived from an EMBL/GenBank/DDBJ whole genome shotgun (WGS) entry which is preliminary data.</text>
</comment>
<name>A0A537JEC9_9BACT</name>
<feature type="transmembrane region" description="Helical" evidence="6">
    <location>
        <begin position="33"/>
        <end position="54"/>
    </location>
</feature>
<comment type="subcellular location">
    <subcellularLocation>
        <location evidence="1">Cell membrane</location>
        <topology evidence="1">Multi-pass membrane protein</topology>
    </subcellularLocation>
</comment>
<dbReference type="SUPFAM" id="SSF103481">
    <property type="entry name" value="Multidrug resistance efflux transporter EmrE"/>
    <property type="match status" value="2"/>
</dbReference>
<gene>
    <name evidence="7" type="ORF">E6H04_05850</name>
</gene>
<evidence type="ECO:0000256" key="4">
    <source>
        <dbReference type="ARBA" id="ARBA00022989"/>
    </source>
</evidence>
<dbReference type="PANTHER" id="PTHR30561:SF9">
    <property type="entry name" value="4-AMINO-4-DEOXY-L-ARABINOSE-PHOSPHOUNDECAPRENOL FLIPPASE SUBUNIT ARNF-RELATED"/>
    <property type="match status" value="1"/>
</dbReference>
<evidence type="ECO:0000256" key="2">
    <source>
        <dbReference type="ARBA" id="ARBA00022475"/>
    </source>
</evidence>
<dbReference type="InterPro" id="IPR000390">
    <property type="entry name" value="Small_drug/metabolite_transptr"/>
</dbReference>
<evidence type="ECO:0000313" key="7">
    <source>
        <dbReference type="EMBL" id="TMI81883.1"/>
    </source>
</evidence>
<reference evidence="7 8" key="1">
    <citation type="journal article" date="2019" name="Nat. Microbiol.">
        <title>Mediterranean grassland soil C-N compound turnover is dependent on rainfall and depth, and is mediated by genomically divergent microorganisms.</title>
        <authorList>
            <person name="Diamond S."/>
            <person name="Andeer P.F."/>
            <person name="Li Z."/>
            <person name="Crits-Christoph A."/>
            <person name="Burstein D."/>
            <person name="Anantharaman K."/>
            <person name="Lane K.R."/>
            <person name="Thomas B.C."/>
            <person name="Pan C."/>
            <person name="Northen T.R."/>
            <person name="Banfield J.F."/>
        </authorList>
    </citation>
    <scope>NUCLEOTIDE SEQUENCE [LARGE SCALE GENOMIC DNA]</scope>
    <source>
        <strain evidence="7">NP_7</strain>
    </source>
</reference>
<dbReference type="Gene3D" id="1.10.3730.20">
    <property type="match status" value="1"/>
</dbReference>
<feature type="transmembrane region" description="Helical" evidence="6">
    <location>
        <begin position="61"/>
        <end position="80"/>
    </location>
</feature>
<keyword evidence="3 6" id="KW-0812">Transmembrane</keyword>
<keyword evidence="5 6" id="KW-0472">Membrane</keyword>
<keyword evidence="4 6" id="KW-1133">Transmembrane helix</keyword>
<organism evidence="7 8">
    <name type="scientific">Candidatus Segetimicrobium genomatis</name>
    <dbReference type="NCBI Taxonomy" id="2569760"/>
    <lineage>
        <taxon>Bacteria</taxon>
        <taxon>Bacillati</taxon>
        <taxon>Candidatus Sysuimicrobiota</taxon>
        <taxon>Candidatus Sysuimicrobiia</taxon>
        <taxon>Candidatus Sysuimicrobiales</taxon>
        <taxon>Candidatus Segetimicrobiaceae</taxon>
        <taxon>Candidatus Segetimicrobium</taxon>
    </lineage>
</organism>
<sequence>MTPAAFGLVLVAAFSHATWNLLAKRVGGGPAFVWLFGVVALCIYGPLAAGVVLLERPHIGAIQVVFLGGTSVLHVAYFLALQHGYRAGDLSLVYPLARGTGPMLSSAAAILVFGERPTPVAMAGTLLIGLGIFLLTGTPAGLRQAGARRAAAFALLTGAIIAAYTLWDKRAVSALGIPPLLFDWCGNLGRVLILTPVALGRFDDVRRLWGAHRREVLVVAALTPLSYILVLTALVFTPVSYVAPAREISILVGTVMGARLLAEGDAPRRLAAAGTMVVGVAALAIG</sequence>
<feature type="transmembrane region" description="Helical" evidence="6">
    <location>
        <begin position="150"/>
        <end position="167"/>
    </location>
</feature>
<accession>A0A537JEC9</accession>
<evidence type="ECO:0000256" key="1">
    <source>
        <dbReference type="ARBA" id="ARBA00004651"/>
    </source>
</evidence>
<dbReference type="AlphaFoldDB" id="A0A537JEC9"/>
<evidence type="ECO:0000313" key="8">
    <source>
        <dbReference type="Proteomes" id="UP000320048"/>
    </source>
</evidence>
<dbReference type="EMBL" id="VBAO01000151">
    <property type="protein sequence ID" value="TMI81883.1"/>
    <property type="molecule type" value="Genomic_DNA"/>
</dbReference>
<feature type="transmembrane region" description="Helical" evidence="6">
    <location>
        <begin position="120"/>
        <end position="138"/>
    </location>
</feature>
<dbReference type="InterPro" id="IPR037185">
    <property type="entry name" value="EmrE-like"/>
</dbReference>
<feature type="transmembrane region" description="Helical" evidence="6">
    <location>
        <begin position="216"/>
        <end position="237"/>
    </location>
</feature>
<proteinExistence type="predicted"/>
<protein>
    <submittedName>
        <fullName evidence="7">EamA family transporter</fullName>
    </submittedName>
</protein>
<keyword evidence="2" id="KW-1003">Cell membrane</keyword>
<evidence type="ECO:0000256" key="3">
    <source>
        <dbReference type="ARBA" id="ARBA00022692"/>
    </source>
</evidence>
<dbReference type="Proteomes" id="UP000320048">
    <property type="component" value="Unassembled WGS sequence"/>
</dbReference>